<keyword evidence="3 8" id="KW-0812">Transmembrane</keyword>
<dbReference type="PROSITE" id="PS50929">
    <property type="entry name" value="ABC_TM1F"/>
    <property type="match status" value="1"/>
</dbReference>
<evidence type="ECO:0000256" key="8">
    <source>
        <dbReference type="SAM" id="Phobius"/>
    </source>
</evidence>
<dbReference type="STRING" id="1169540.A0A0G4EPN8"/>
<dbReference type="InParanoid" id="A0A0G4EPN8"/>
<dbReference type="InterPro" id="IPR027417">
    <property type="entry name" value="P-loop_NTPase"/>
</dbReference>
<keyword evidence="7 8" id="KW-0472">Membrane</keyword>
<feature type="transmembrane region" description="Helical" evidence="8">
    <location>
        <begin position="62"/>
        <end position="82"/>
    </location>
</feature>
<dbReference type="InterPro" id="IPR036640">
    <property type="entry name" value="ABC1_TM_sf"/>
</dbReference>
<dbReference type="GO" id="GO:0015421">
    <property type="term" value="F:ABC-type oligopeptide transporter activity"/>
    <property type="evidence" value="ECO:0007669"/>
    <property type="project" value="TreeGrafter"/>
</dbReference>
<evidence type="ECO:0000313" key="12">
    <source>
        <dbReference type="Proteomes" id="UP000041254"/>
    </source>
</evidence>
<dbReference type="CDD" id="cd07346">
    <property type="entry name" value="ABC_6TM_exporters"/>
    <property type="match status" value="1"/>
</dbReference>
<dbReference type="GO" id="GO:0005737">
    <property type="term" value="C:cytoplasm"/>
    <property type="evidence" value="ECO:0007669"/>
    <property type="project" value="UniProtKB-ARBA"/>
</dbReference>
<dbReference type="Pfam" id="PF00005">
    <property type="entry name" value="ABC_tran"/>
    <property type="match status" value="1"/>
</dbReference>
<evidence type="ECO:0008006" key="13">
    <source>
        <dbReference type="Google" id="ProtNLM"/>
    </source>
</evidence>
<keyword evidence="2" id="KW-0813">Transport</keyword>
<keyword evidence="5" id="KW-0067">ATP-binding</keyword>
<feature type="domain" description="ABC transporter" evidence="9">
    <location>
        <begin position="396"/>
        <end position="637"/>
    </location>
</feature>
<dbReference type="AlphaFoldDB" id="A0A0G4EPN8"/>
<evidence type="ECO:0000313" key="11">
    <source>
        <dbReference type="EMBL" id="CEL99526.1"/>
    </source>
</evidence>
<evidence type="ECO:0000256" key="3">
    <source>
        <dbReference type="ARBA" id="ARBA00022692"/>
    </source>
</evidence>
<evidence type="ECO:0000256" key="6">
    <source>
        <dbReference type="ARBA" id="ARBA00022989"/>
    </source>
</evidence>
<feature type="domain" description="ABC transmembrane type-1" evidence="10">
    <location>
        <begin position="36"/>
        <end position="330"/>
    </location>
</feature>
<comment type="subcellular location">
    <subcellularLocation>
        <location evidence="1">Membrane</location>
        <topology evidence="1">Multi-pass membrane protein</topology>
    </subcellularLocation>
</comment>
<dbReference type="PROSITE" id="PS50893">
    <property type="entry name" value="ABC_TRANSPORTER_2"/>
    <property type="match status" value="1"/>
</dbReference>
<dbReference type="OMA" id="VHENICY"/>
<feature type="transmembrane region" description="Helical" evidence="8">
    <location>
        <begin position="32"/>
        <end position="50"/>
    </location>
</feature>
<dbReference type="Proteomes" id="UP000041254">
    <property type="component" value="Unassembled WGS sequence"/>
</dbReference>
<dbReference type="InterPro" id="IPR017871">
    <property type="entry name" value="ABC_transporter-like_CS"/>
</dbReference>
<keyword evidence="12" id="KW-1185">Reference proteome</keyword>
<dbReference type="GO" id="GO:0016887">
    <property type="term" value="F:ATP hydrolysis activity"/>
    <property type="evidence" value="ECO:0007669"/>
    <property type="project" value="InterPro"/>
</dbReference>
<sequence>MLQSATGVKEKPADATVTVKRLMSELWDKAEPGLVIAALVLSLCVSLSAFARAHVYGRIMDVAAAAITTSSGQMSLALGPFAPLRTLFLKLAGLRLFEYSSNVAVGVLFALAKWRMSARLRLELFGNLIRQEQGFFKTHSVGTLNSRLVKDPDEMQKIFSEGPENVLAGFLNTILGLYFTFRTDWRMACVALLEMPLLVVLVRRASRQVGQYGLQQNDAMAHCSAVANEALSTIPTVQANGGEATEKKLFGRAIDGFLRVIYKTLYWETFLRYGRRLLYHITDYSIFILGMWLTVHGQLTIGRYVAFRGYCARFSEGIEKLADMYQSIATSRRASQRYFELVDRKPNIGDAQDSVSDAVAMADNFRPHLTQPPLIEYCNVSFAYPAESATLANAGRRTNEVNGAAKDTATGPIDRVSFELPPGSFTALVGPSGVGKSTLASFLLRFYEPQNGSIMVDGEELGDLDVHWWRQQVGYVEQEAAVFNRTVHENICYGLSSASTSDSSANVRRAAKAAHAHEFIQRLPYQYATVCGERGGRLSGGQKQRLALARALSRDPCLLVLDEPTASLDTESERAVADALEELRRRNSTTVLMITHRLETVKKADNVLFFDRNGEMTAGRHEDLMRDKPRYRRFVSSEWHTQLPDE</sequence>
<dbReference type="PANTHER" id="PTHR43394">
    <property type="entry name" value="ATP-DEPENDENT PERMEASE MDL1, MITOCHONDRIAL"/>
    <property type="match status" value="1"/>
</dbReference>
<dbReference type="EMBL" id="CDMY01000282">
    <property type="protein sequence ID" value="CEL99526.1"/>
    <property type="molecule type" value="Genomic_DNA"/>
</dbReference>
<dbReference type="VEuPathDB" id="CryptoDB:Vbra_20666"/>
<dbReference type="Gene3D" id="1.20.1560.10">
    <property type="entry name" value="ABC transporter type 1, transmembrane domain"/>
    <property type="match status" value="1"/>
</dbReference>
<dbReference type="FunFam" id="3.40.50.300:FF:000604">
    <property type="entry name" value="ABC transporter B family member 28"/>
    <property type="match status" value="1"/>
</dbReference>
<dbReference type="GO" id="GO:0016020">
    <property type="term" value="C:membrane"/>
    <property type="evidence" value="ECO:0007669"/>
    <property type="project" value="UniProtKB-SubCell"/>
</dbReference>
<gene>
    <name evidence="11" type="ORF">Vbra_20666</name>
</gene>
<evidence type="ECO:0000256" key="5">
    <source>
        <dbReference type="ARBA" id="ARBA00022840"/>
    </source>
</evidence>
<dbReference type="PhylomeDB" id="A0A0G4EPN8"/>
<protein>
    <recommendedName>
        <fullName evidence="13">ABC transporter domain-containing protein</fullName>
    </recommendedName>
</protein>
<evidence type="ECO:0000256" key="2">
    <source>
        <dbReference type="ARBA" id="ARBA00022448"/>
    </source>
</evidence>
<dbReference type="InterPro" id="IPR039421">
    <property type="entry name" value="Type_1_exporter"/>
</dbReference>
<dbReference type="OrthoDB" id="6500128at2759"/>
<dbReference type="SUPFAM" id="SSF52540">
    <property type="entry name" value="P-loop containing nucleoside triphosphate hydrolases"/>
    <property type="match status" value="1"/>
</dbReference>
<evidence type="ECO:0000256" key="7">
    <source>
        <dbReference type="ARBA" id="ARBA00023136"/>
    </source>
</evidence>
<dbReference type="InterPro" id="IPR003439">
    <property type="entry name" value="ABC_transporter-like_ATP-bd"/>
</dbReference>
<dbReference type="InterPro" id="IPR003593">
    <property type="entry name" value="AAA+_ATPase"/>
</dbReference>
<dbReference type="PANTHER" id="PTHR43394:SF1">
    <property type="entry name" value="ATP-BINDING CASSETTE SUB-FAMILY B MEMBER 10, MITOCHONDRIAL"/>
    <property type="match status" value="1"/>
</dbReference>
<dbReference type="SMART" id="SM00382">
    <property type="entry name" value="AAA"/>
    <property type="match status" value="1"/>
</dbReference>
<name>A0A0G4EPN8_VITBC</name>
<dbReference type="Pfam" id="PF00664">
    <property type="entry name" value="ABC_membrane"/>
    <property type="match status" value="1"/>
</dbReference>
<dbReference type="SUPFAM" id="SSF90123">
    <property type="entry name" value="ABC transporter transmembrane region"/>
    <property type="match status" value="1"/>
</dbReference>
<evidence type="ECO:0000256" key="4">
    <source>
        <dbReference type="ARBA" id="ARBA00022741"/>
    </source>
</evidence>
<accession>A0A0G4EPN8</accession>
<organism evidence="11 12">
    <name type="scientific">Vitrella brassicaformis (strain CCMP3155)</name>
    <dbReference type="NCBI Taxonomy" id="1169540"/>
    <lineage>
        <taxon>Eukaryota</taxon>
        <taxon>Sar</taxon>
        <taxon>Alveolata</taxon>
        <taxon>Colpodellida</taxon>
        <taxon>Vitrellaceae</taxon>
        <taxon>Vitrella</taxon>
    </lineage>
</organism>
<dbReference type="InterPro" id="IPR011527">
    <property type="entry name" value="ABC1_TM_dom"/>
</dbReference>
<dbReference type="GO" id="GO:0005524">
    <property type="term" value="F:ATP binding"/>
    <property type="evidence" value="ECO:0007669"/>
    <property type="project" value="UniProtKB-KW"/>
</dbReference>
<keyword evidence="6 8" id="KW-1133">Transmembrane helix</keyword>
<evidence type="ECO:0000256" key="1">
    <source>
        <dbReference type="ARBA" id="ARBA00004141"/>
    </source>
</evidence>
<evidence type="ECO:0000259" key="9">
    <source>
        <dbReference type="PROSITE" id="PS50893"/>
    </source>
</evidence>
<evidence type="ECO:0000259" key="10">
    <source>
        <dbReference type="PROSITE" id="PS50929"/>
    </source>
</evidence>
<proteinExistence type="predicted"/>
<keyword evidence="4" id="KW-0547">Nucleotide-binding</keyword>
<dbReference type="PROSITE" id="PS00211">
    <property type="entry name" value="ABC_TRANSPORTER_1"/>
    <property type="match status" value="1"/>
</dbReference>
<reference evidence="11 12" key="1">
    <citation type="submission" date="2014-11" db="EMBL/GenBank/DDBJ databases">
        <authorList>
            <person name="Zhu J."/>
            <person name="Qi W."/>
            <person name="Song R."/>
        </authorList>
    </citation>
    <scope>NUCLEOTIDE SEQUENCE [LARGE SCALE GENOMIC DNA]</scope>
</reference>
<dbReference type="Gene3D" id="3.40.50.300">
    <property type="entry name" value="P-loop containing nucleotide triphosphate hydrolases"/>
    <property type="match status" value="1"/>
</dbReference>